<dbReference type="PANTHER" id="PTHR15032:SF4">
    <property type="entry name" value="N-ACYL-PHOSPHATIDYLETHANOLAMINE-HYDROLYZING PHOSPHOLIPASE D"/>
    <property type="match status" value="1"/>
</dbReference>
<comment type="caution">
    <text evidence="2">The sequence shown here is derived from an EMBL/GenBank/DDBJ whole genome shotgun (WGS) entry which is preliminary data.</text>
</comment>
<dbReference type="RefSeq" id="WP_245835284.1">
    <property type="nucleotide sequence ID" value="NZ_JFKA01000003.1"/>
</dbReference>
<dbReference type="GO" id="GO:0005737">
    <property type="term" value="C:cytoplasm"/>
    <property type="evidence" value="ECO:0007669"/>
    <property type="project" value="TreeGrafter"/>
</dbReference>
<dbReference type="InterPro" id="IPR024884">
    <property type="entry name" value="NAPE-PLD"/>
</dbReference>
<sequence length="333" mass="37505">MNSVSRSDHHTENGFENRYPLPEGKKSFFTFLRRRLFGRENWPRAKDQIGKTPVVTPDLEAIHTPNPDVAQVTWIGHATVLLQYQGVNILTDPVFSDRASPFVRVGPKRYSPPGMTIDQLPKIDIILLSHNHYDHCDLESLRQIGNAPTHIVPLKNASLLKEAGIDGCIEMDWDQFAEVNGVKIVHTPSYHWSSRKMSDRKEMLWGGYALTFPNGFKFYFVGDSGWNEQLFAEMGEKYGPFDLGLIPIGAYDPRDFMKAAHVNPEEAVLIKQAMGVKQAIAIHWGTFVLTSEPVDEPPKRLHSAMEQAGLNPEHFKALPVGGMHHHISPPAQK</sequence>
<dbReference type="GO" id="GO:0008270">
    <property type="term" value="F:zinc ion binding"/>
    <property type="evidence" value="ECO:0007669"/>
    <property type="project" value="InterPro"/>
</dbReference>
<evidence type="ECO:0000313" key="3">
    <source>
        <dbReference type="Proteomes" id="UP000193391"/>
    </source>
</evidence>
<dbReference type="Gene3D" id="3.60.15.10">
    <property type="entry name" value="Ribonuclease Z/Hydroxyacylglutathione hydrolase-like"/>
    <property type="match status" value="1"/>
</dbReference>
<dbReference type="PANTHER" id="PTHR15032">
    <property type="entry name" value="N-ACYL-PHOSPHATIDYLETHANOLAMINE-HYDROLYZING PHOSPHOLIPASE D"/>
    <property type="match status" value="1"/>
</dbReference>
<dbReference type="InterPro" id="IPR001279">
    <property type="entry name" value="Metallo-B-lactamas"/>
</dbReference>
<dbReference type="Proteomes" id="UP000193391">
    <property type="component" value="Unassembled WGS sequence"/>
</dbReference>
<protein>
    <recommendedName>
        <fullName evidence="1">Metallo-beta-lactamase domain-containing protein</fullName>
    </recommendedName>
</protein>
<dbReference type="STRING" id="1293891.TMES_08940"/>
<keyword evidence="3" id="KW-1185">Reference proteome</keyword>
<proteinExistence type="predicted"/>
<name>A0A1Y2L1F0_9PROT</name>
<dbReference type="SUPFAM" id="SSF56281">
    <property type="entry name" value="Metallo-hydrolase/oxidoreductase"/>
    <property type="match status" value="1"/>
</dbReference>
<dbReference type="InterPro" id="IPR036866">
    <property type="entry name" value="RibonucZ/Hydroxyglut_hydro"/>
</dbReference>
<evidence type="ECO:0000313" key="2">
    <source>
        <dbReference type="EMBL" id="OSQ39061.1"/>
    </source>
</evidence>
<organism evidence="2 3">
    <name type="scientific">Thalassospira mesophila</name>
    <dbReference type="NCBI Taxonomy" id="1293891"/>
    <lineage>
        <taxon>Bacteria</taxon>
        <taxon>Pseudomonadati</taxon>
        <taxon>Pseudomonadota</taxon>
        <taxon>Alphaproteobacteria</taxon>
        <taxon>Rhodospirillales</taxon>
        <taxon>Thalassospiraceae</taxon>
        <taxon>Thalassospira</taxon>
    </lineage>
</organism>
<dbReference type="EMBL" id="JFKA01000003">
    <property type="protein sequence ID" value="OSQ39061.1"/>
    <property type="molecule type" value="Genomic_DNA"/>
</dbReference>
<gene>
    <name evidence="2" type="ORF">TMES_08940</name>
</gene>
<dbReference type="PIRSF" id="PIRSF038896">
    <property type="entry name" value="NAPE-PLD"/>
    <property type="match status" value="1"/>
</dbReference>
<dbReference type="GO" id="GO:0070290">
    <property type="term" value="F:N-acylphosphatidylethanolamine-specific phospholipase D activity"/>
    <property type="evidence" value="ECO:0007669"/>
    <property type="project" value="InterPro"/>
</dbReference>
<accession>A0A1Y2L1F0</accession>
<reference evidence="2 3" key="1">
    <citation type="submission" date="2014-03" db="EMBL/GenBank/DDBJ databases">
        <title>The draft genome sequence of Thalassospira mesophila JCM 18969.</title>
        <authorList>
            <person name="Lai Q."/>
            <person name="Shao Z."/>
        </authorList>
    </citation>
    <scope>NUCLEOTIDE SEQUENCE [LARGE SCALE GENOMIC DNA]</scope>
    <source>
        <strain evidence="2 3">JCM 18969</strain>
    </source>
</reference>
<dbReference type="Pfam" id="PF12706">
    <property type="entry name" value="Lactamase_B_2"/>
    <property type="match status" value="1"/>
</dbReference>
<evidence type="ECO:0000259" key="1">
    <source>
        <dbReference type="Pfam" id="PF12706"/>
    </source>
</evidence>
<feature type="domain" description="Metallo-beta-lactamase" evidence="1">
    <location>
        <begin position="88"/>
        <end position="284"/>
    </location>
</feature>
<dbReference type="AlphaFoldDB" id="A0A1Y2L1F0"/>